<accession>A0A183J5R9</accession>
<keyword evidence="3" id="KW-1185">Reference proteome</keyword>
<reference evidence="4" key="1">
    <citation type="submission" date="2016-06" db="UniProtKB">
        <authorList>
            <consortium name="WormBaseParasite"/>
        </authorList>
    </citation>
    <scope>IDENTIFICATION</scope>
</reference>
<reference evidence="2 3" key="2">
    <citation type="submission" date="2018-11" db="EMBL/GenBank/DDBJ databases">
        <authorList>
            <consortium name="Pathogen Informatics"/>
        </authorList>
    </citation>
    <scope>NUCLEOTIDE SEQUENCE [LARGE SCALE GENOMIC DNA]</scope>
</reference>
<dbReference type="Proteomes" id="UP000270296">
    <property type="component" value="Unassembled WGS sequence"/>
</dbReference>
<feature type="region of interest" description="Disordered" evidence="1">
    <location>
        <begin position="1"/>
        <end position="20"/>
    </location>
</feature>
<sequence>MQRRGGSPGLGLGFSPPAVSPRKAKLGVRRLGSNRCHRFLGLGVSFVSRGHRRRYYSLGRANIELLTTLYLRFASGNSATAAASDESVCSYESIC</sequence>
<feature type="compositionally biased region" description="Gly residues" evidence="1">
    <location>
        <begin position="1"/>
        <end position="12"/>
    </location>
</feature>
<evidence type="ECO:0000313" key="4">
    <source>
        <dbReference type="WBParaSite" id="SBAD_0001160001-mRNA-1"/>
    </source>
</evidence>
<dbReference type="WBParaSite" id="SBAD_0001160001-mRNA-1">
    <property type="protein sequence ID" value="SBAD_0001160001-mRNA-1"/>
    <property type="gene ID" value="SBAD_0001160001"/>
</dbReference>
<evidence type="ECO:0000313" key="2">
    <source>
        <dbReference type="EMBL" id="VDP38035.1"/>
    </source>
</evidence>
<evidence type="ECO:0000256" key="1">
    <source>
        <dbReference type="SAM" id="MobiDB-lite"/>
    </source>
</evidence>
<organism evidence="4">
    <name type="scientific">Soboliphyme baturini</name>
    <dbReference type="NCBI Taxonomy" id="241478"/>
    <lineage>
        <taxon>Eukaryota</taxon>
        <taxon>Metazoa</taxon>
        <taxon>Ecdysozoa</taxon>
        <taxon>Nematoda</taxon>
        <taxon>Enoplea</taxon>
        <taxon>Dorylaimia</taxon>
        <taxon>Dioctophymatida</taxon>
        <taxon>Dioctophymatoidea</taxon>
        <taxon>Soboliphymatidae</taxon>
        <taxon>Soboliphyme</taxon>
    </lineage>
</organism>
<proteinExistence type="predicted"/>
<gene>
    <name evidence="2" type="ORF">SBAD_LOCUS11217</name>
</gene>
<protein>
    <submittedName>
        <fullName evidence="2 4">Uncharacterized protein</fullName>
    </submittedName>
</protein>
<dbReference type="EMBL" id="UZAM01015260">
    <property type="protein sequence ID" value="VDP38035.1"/>
    <property type="molecule type" value="Genomic_DNA"/>
</dbReference>
<dbReference type="AlphaFoldDB" id="A0A183J5R9"/>
<evidence type="ECO:0000313" key="3">
    <source>
        <dbReference type="Proteomes" id="UP000270296"/>
    </source>
</evidence>
<name>A0A183J5R9_9BILA</name>